<evidence type="ECO:0000256" key="9">
    <source>
        <dbReference type="SAM" id="Coils"/>
    </source>
</evidence>
<feature type="coiled-coil region" evidence="9">
    <location>
        <begin position="57"/>
        <end position="84"/>
    </location>
</feature>
<evidence type="ECO:0000256" key="5">
    <source>
        <dbReference type="ARBA" id="ARBA00022771"/>
    </source>
</evidence>
<dbReference type="InterPro" id="IPR050331">
    <property type="entry name" value="Zinc_finger"/>
</dbReference>
<dbReference type="AlphaFoldDB" id="A0A4Y2P8C0"/>
<proteinExistence type="inferred from homology"/>
<sequence length="432" mass="48597">MSYRQRLYKAILSKLIQSVWKLLEAVKSLRWPYEESREDIRDGHFCFLEGKPDNEYSVSFLDELEKLAEKLEEATRNQDCTSDDFGYSSPKTQVHDIQLNISPESDINFSTNSFTRGERVTSSPVSPFITQCHGSSLHVSRSDPYVSAQQSIFEASEERPVNTLVVPDEASQGVFCRAVDNQSNPSEDFTSMKDPGWSSLRPVSQRKRKSTSVGDDTITCRKKENRSPQFIFGKKRSCFDSISASPTCIKRDGNKVEGQKTKEYSKIKSISAKFTRIDDFSSSEIPSYSVAVSSVADAEAVSVAGPSGIHTQSHGSGNEKCFLSDLCGKVCSNKYNLKVHHRMHRGEKPFVCPTCDRGFTYQNNLKTHLRTHTGEKPFVCHKCRKGFAVKCNLTNHLRTHTGETPYKCKLCDMAFTTPSNCNAHYKRKHGGK</sequence>
<feature type="domain" description="C2H2-type" evidence="11">
    <location>
        <begin position="350"/>
        <end position="377"/>
    </location>
</feature>
<keyword evidence="6" id="KW-0862">Zinc</keyword>
<dbReference type="PROSITE" id="PS50157">
    <property type="entry name" value="ZINC_FINGER_C2H2_2"/>
    <property type="match status" value="4"/>
</dbReference>
<organism evidence="12 13">
    <name type="scientific">Araneus ventricosus</name>
    <name type="common">Orbweaver spider</name>
    <name type="synonym">Epeira ventricosa</name>
    <dbReference type="NCBI Taxonomy" id="182803"/>
    <lineage>
        <taxon>Eukaryota</taxon>
        <taxon>Metazoa</taxon>
        <taxon>Ecdysozoa</taxon>
        <taxon>Arthropoda</taxon>
        <taxon>Chelicerata</taxon>
        <taxon>Arachnida</taxon>
        <taxon>Araneae</taxon>
        <taxon>Araneomorphae</taxon>
        <taxon>Entelegynae</taxon>
        <taxon>Araneoidea</taxon>
        <taxon>Araneidae</taxon>
        <taxon>Araneus</taxon>
    </lineage>
</organism>
<dbReference type="SMART" id="SM00355">
    <property type="entry name" value="ZnF_C2H2"/>
    <property type="match status" value="4"/>
</dbReference>
<evidence type="ECO:0000256" key="1">
    <source>
        <dbReference type="ARBA" id="ARBA00004123"/>
    </source>
</evidence>
<evidence type="ECO:0000256" key="6">
    <source>
        <dbReference type="ARBA" id="ARBA00022833"/>
    </source>
</evidence>
<keyword evidence="9" id="KW-0175">Coiled coil</keyword>
<dbReference type="GO" id="GO:0006355">
    <property type="term" value="P:regulation of DNA-templated transcription"/>
    <property type="evidence" value="ECO:0007669"/>
    <property type="project" value="UniProtKB-ARBA"/>
</dbReference>
<dbReference type="PANTHER" id="PTHR16515">
    <property type="entry name" value="PR DOMAIN ZINC FINGER PROTEIN"/>
    <property type="match status" value="1"/>
</dbReference>
<feature type="domain" description="C2H2-type" evidence="11">
    <location>
        <begin position="406"/>
        <end position="432"/>
    </location>
</feature>
<dbReference type="PROSITE" id="PS00028">
    <property type="entry name" value="ZINC_FINGER_C2H2_1"/>
    <property type="match status" value="3"/>
</dbReference>
<name>A0A4Y2P8C0_ARAVE</name>
<protein>
    <submittedName>
        <fullName evidence="12">Myoneurin</fullName>
    </submittedName>
</protein>
<accession>A0A4Y2P8C0</accession>
<evidence type="ECO:0000256" key="2">
    <source>
        <dbReference type="ARBA" id="ARBA00006991"/>
    </source>
</evidence>
<keyword evidence="3" id="KW-0479">Metal-binding</keyword>
<comment type="subcellular location">
    <subcellularLocation>
        <location evidence="1">Nucleus</location>
    </subcellularLocation>
</comment>
<dbReference type="Gene3D" id="3.30.160.60">
    <property type="entry name" value="Classic Zinc Finger"/>
    <property type="match status" value="4"/>
</dbReference>
<comment type="similarity">
    <text evidence="2">Belongs to the krueppel C2H2-type zinc-finger protein family.</text>
</comment>
<feature type="domain" description="C2H2-type" evidence="11">
    <location>
        <begin position="319"/>
        <end position="349"/>
    </location>
</feature>
<evidence type="ECO:0000256" key="7">
    <source>
        <dbReference type="ARBA" id="ARBA00023242"/>
    </source>
</evidence>
<evidence type="ECO:0000259" key="11">
    <source>
        <dbReference type="PROSITE" id="PS50157"/>
    </source>
</evidence>
<dbReference type="FunFam" id="3.30.160.60:FF:002343">
    <property type="entry name" value="Zinc finger protein 33A"/>
    <property type="match status" value="1"/>
</dbReference>
<keyword evidence="5 8" id="KW-0863">Zinc-finger</keyword>
<feature type="region of interest" description="Disordered" evidence="10">
    <location>
        <begin position="182"/>
        <end position="215"/>
    </location>
</feature>
<dbReference type="EMBL" id="BGPR01010714">
    <property type="protein sequence ID" value="GBN47664.1"/>
    <property type="molecule type" value="Genomic_DNA"/>
</dbReference>
<keyword evidence="7" id="KW-0539">Nucleus</keyword>
<evidence type="ECO:0000256" key="3">
    <source>
        <dbReference type="ARBA" id="ARBA00022723"/>
    </source>
</evidence>
<evidence type="ECO:0000313" key="13">
    <source>
        <dbReference type="Proteomes" id="UP000499080"/>
    </source>
</evidence>
<evidence type="ECO:0000313" key="12">
    <source>
        <dbReference type="EMBL" id="GBN47664.1"/>
    </source>
</evidence>
<comment type="caution">
    <text evidence="12">The sequence shown here is derived from an EMBL/GenBank/DDBJ whole genome shotgun (WGS) entry which is preliminary data.</text>
</comment>
<dbReference type="PANTHER" id="PTHR16515:SF49">
    <property type="entry name" value="GASTRULA ZINC FINGER PROTEIN XLCGF49.1-LIKE-RELATED"/>
    <property type="match status" value="1"/>
</dbReference>
<dbReference type="InterPro" id="IPR036236">
    <property type="entry name" value="Znf_C2H2_sf"/>
</dbReference>
<dbReference type="SUPFAM" id="SSF57667">
    <property type="entry name" value="beta-beta-alpha zinc fingers"/>
    <property type="match status" value="2"/>
</dbReference>
<dbReference type="Proteomes" id="UP000499080">
    <property type="component" value="Unassembled WGS sequence"/>
</dbReference>
<dbReference type="InterPro" id="IPR013087">
    <property type="entry name" value="Znf_C2H2_type"/>
</dbReference>
<gene>
    <name evidence="12" type="primary">mynn</name>
    <name evidence="12" type="ORF">AVEN_240924_1</name>
</gene>
<reference evidence="12 13" key="1">
    <citation type="journal article" date="2019" name="Sci. Rep.">
        <title>Orb-weaving spider Araneus ventricosus genome elucidates the spidroin gene catalogue.</title>
        <authorList>
            <person name="Kono N."/>
            <person name="Nakamura H."/>
            <person name="Ohtoshi R."/>
            <person name="Moran D.A.P."/>
            <person name="Shinohara A."/>
            <person name="Yoshida Y."/>
            <person name="Fujiwara M."/>
            <person name="Mori M."/>
            <person name="Tomita M."/>
            <person name="Arakawa K."/>
        </authorList>
    </citation>
    <scope>NUCLEOTIDE SEQUENCE [LARGE SCALE GENOMIC DNA]</scope>
</reference>
<evidence type="ECO:0000256" key="8">
    <source>
        <dbReference type="PROSITE-ProRule" id="PRU00042"/>
    </source>
</evidence>
<dbReference type="GO" id="GO:0008270">
    <property type="term" value="F:zinc ion binding"/>
    <property type="evidence" value="ECO:0007669"/>
    <property type="project" value="UniProtKB-KW"/>
</dbReference>
<dbReference type="FunFam" id="3.30.160.60:FF:000151">
    <property type="entry name" value="Zinc finger and SCAN domain-containing 21"/>
    <property type="match status" value="1"/>
</dbReference>
<dbReference type="GO" id="GO:0005634">
    <property type="term" value="C:nucleus"/>
    <property type="evidence" value="ECO:0007669"/>
    <property type="project" value="UniProtKB-SubCell"/>
</dbReference>
<evidence type="ECO:0000256" key="10">
    <source>
        <dbReference type="SAM" id="MobiDB-lite"/>
    </source>
</evidence>
<evidence type="ECO:0000256" key="4">
    <source>
        <dbReference type="ARBA" id="ARBA00022737"/>
    </source>
</evidence>
<dbReference type="Pfam" id="PF00096">
    <property type="entry name" value="zf-C2H2"/>
    <property type="match status" value="4"/>
</dbReference>
<keyword evidence="13" id="KW-1185">Reference proteome</keyword>
<feature type="domain" description="C2H2-type" evidence="11">
    <location>
        <begin position="378"/>
        <end position="405"/>
    </location>
</feature>
<keyword evidence="4" id="KW-0677">Repeat</keyword>